<evidence type="ECO:0000313" key="9">
    <source>
        <dbReference type="WBParaSite" id="jg10399"/>
    </source>
</evidence>
<feature type="domain" description="Brix" evidence="7">
    <location>
        <begin position="29"/>
        <end position="233"/>
    </location>
</feature>
<evidence type="ECO:0000256" key="3">
    <source>
        <dbReference type="ARBA" id="ARBA00020387"/>
    </source>
</evidence>
<evidence type="ECO:0000256" key="2">
    <source>
        <dbReference type="ARBA" id="ARBA00010782"/>
    </source>
</evidence>
<sequence length="291" mass="32935">MRHPIVATKTRQGKKFLQNRASKTTENDKHTIIVKGGKTSEVVSGALSALYALKKPLAEQLKRNNPFHLFEDDTGIVKFSQKFDASLFLFGSNSKKHPNSLIFGRMFDYQVLDMVDLTIQKFTPPSAFKAHGVTFGAKPCILLQGTLFESDESMKRIGNLMVDWFRGPVVNSVRLQGLELIISLTASAENKIHLRVYRTQLKKSGGKTPRVELVEIGPSIDFSVDRTKLASEDLFKSALFKPKELMVKPRKNISRDVFGTQHARIHVGRQHPDTIQTRKLKAFKKPFREQE</sequence>
<comment type="subcellular location">
    <subcellularLocation>
        <location evidence="1 6">Nucleus</location>
        <location evidence="1 6">Nucleolus</location>
    </subcellularLocation>
</comment>
<accession>A0A915CN80</accession>
<dbReference type="GO" id="GO:0000027">
    <property type="term" value="P:ribosomal large subunit assembly"/>
    <property type="evidence" value="ECO:0007669"/>
    <property type="project" value="InterPro"/>
</dbReference>
<name>A0A915CN80_9BILA</name>
<comment type="similarity">
    <text evidence="2 6">Belongs to the RPF2 family.</text>
</comment>
<dbReference type="PANTHER" id="PTHR12728">
    <property type="entry name" value="BRIX DOMAIN CONTAINING PROTEIN"/>
    <property type="match status" value="1"/>
</dbReference>
<dbReference type="PANTHER" id="PTHR12728:SF0">
    <property type="entry name" value="RIBOSOME PRODUCTION FACTOR 2 HOMOLOG"/>
    <property type="match status" value="1"/>
</dbReference>
<evidence type="ECO:0000313" key="8">
    <source>
        <dbReference type="Proteomes" id="UP000887574"/>
    </source>
</evidence>
<keyword evidence="4 6" id="KW-0539">Nucleus</keyword>
<evidence type="ECO:0000256" key="4">
    <source>
        <dbReference type="ARBA" id="ARBA00023242"/>
    </source>
</evidence>
<protein>
    <recommendedName>
        <fullName evidence="3 6">Ribosome production factor 2 homolog</fullName>
    </recommendedName>
    <alternativeName>
        <fullName evidence="5 6">Ribosome biogenesis protein RPF2 homolog</fullName>
    </alternativeName>
</protein>
<proteinExistence type="inferred from homology"/>
<dbReference type="GO" id="GO:0005730">
    <property type="term" value="C:nucleolus"/>
    <property type="evidence" value="ECO:0007669"/>
    <property type="project" value="UniProtKB-SubCell"/>
</dbReference>
<dbReference type="Pfam" id="PF04427">
    <property type="entry name" value="Brix"/>
    <property type="match status" value="1"/>
</dbReference>
<reference evidence="9" key="1">
    <citation type="submission" date="2022-11" db="UniProtKB">
        <authorList>
            <consortium name="WormBaseParasite"/>
        </authorList>
    </citation>
    <scope>IDENTIFICATION</scope>
</reference>
<dbReference type="GO" id="GO:0019843">
    <property type="term" value="F:rRNA binding"/>
    <property type="evidence" value="ECO:0007669"/>
    <property type="project" value="UniProtKB-UniRule"/>
</dbReference>
<evidence type="ECO:0000259" key="7">
    <source>
        <dbReference type="PROSITE" id="PS50833"/>
    </source>
</evidence>
<dbReference type="InterPro" id="IPR039770">
    <property type="entry name" value="Rpf2"/>
</dbReference>
<dbReference type="WBParaSite" id="jg10399">
    <property type="protein sequence ID" value="jg10399"/>
    <property type="gene ID" value="jg10399"/>
</dbReference>
<evidence type="ECO:0000256" key="1">
    <source>
        <dbReference type="ARBA" id="ARBA00004604"/>
    </source>
</evidence>
<dbReference type="AlphaFoldDB" id="A0A915CN80"/>
<dbReference type="Proteomes" id="UP000887574">
    <property type="component" value="Unplaced"/>
</dbReference>
<dbReference type="SMART" id="SM00879">
    <property type="entry name" value="Brix"/>
    <property type="match status" value="1"/>
</dbReference>
<organism evidence="8 9">
    <name type="scientific">Ditylenchus dipsaci</name>
    <dbReference type="NCBI Taxonomy" id="166011"/>
    <lineage>
        <taxon>Eukaryota</taxon>
        <taxon>Metazoa</taxon>
        <taxon>Ecdysozoa</taxon>
        <taxon>Nematoda</taxon>
        <taxon>Chromadorea</taxon>
        <taxon>Rhabditida</taxon>
        <taxon>Tylenchina</taxon>
        <taxon>Tylenchomorpha</taxon>
        <taxon>Sphaerularioidea</taxon>
        <taxon>Anguinidae</taxon>
        <taxon>Anguininae</taxon>
        <taxon>Ditylenchus</taxon>
    </lineage>
</organism>
<dbReference type="InterPro" id="IPR007109">
    <property type="entry name" value="Brix"/>
</dbReference>
<evidence type="ECO:0000256" key="6">
    <source>
        <dbReference type="RuleBase" id="RU367086"/>
    </source>
</evidence>
<dbReference type="GO" id="GO:0000463">
    <property type="term" value="P:maturation of LSU-rRNA from tricistronic rRNA transcript (SSU-rRNA, 5.8S rRNA, LSU-rRNA)"/>
    <property type="evidence" value="ECO:0007669"/>
    <property type="project" value="TreeGrafter"/>
</dbReference>
<keyword evidence="8" id="KW-1185">Reference proteome</keyword>
<dbReference type="PROSITE" id="PS50833">
    <property type="entry name" value="BRIX"/>
    <property type="match status" value="1"/>
</dbReference>
<evidence type="ECO:0000256" key="5">
    <source>
        <dbReference type="ARBA" id="ARBA00030889"/>
    </source>
</evidence>